<name>A0ABR2CUL9_9ROSI</name>
<reference evidence="1 2" key="1">
    <citation type="journal article" date="2024" name="G3 (Bethesda)">
        <title>Genome assembly of Hibiscus sabdariffa L. provides insights into metabolisms of medicinal natural products.</title>
        <authorList>
            <person name="Kim T."/>
        </authorList>
    </citation>
    <scope>NUCLEOTIDE SEQUENCE [LARGE SCALE GENOMIC DNA]</scope>
    <source>
        <strain evidence="1">TK-2024</strain>
        <tissue evidence="1">Old leaves</tissue>
    </source>
</reference>
<evidence type="ECO:0000313" key="2">
    <source>
        <dbReference type="Proteomes" id="UP001472677"/>
    </source>
</evidence>
<dbReference type="Proteomes" id="UP001472677">
    <property type="component" value="Unassembled WGS sequence"/>
</dbReference>
<organism evidence="1 2">
    <name type="scientific">Hibiscus sabdariffa</name>
    <name type="common">roselle</name>
    <dbReference type="NCBI Taxonomy" id="183260"/>
    <lineage>
        <taxon>Eukaryota</taxon>
        <taxon>Viridiplantae</taxon>
        <taxon>Streptophyta</taxon>
        <taxon>Embryophyta</taxon>
        <taxon>Tracheophyta</taxon>
        <taxon>Spermatophyta</taxon>
        <taxon>Magnoliopsida</taxon>
        <taxon>eudicotyledons</taxon>
        <taxon>Gunneridae</taxon>
        <taxon>Pentapetalae</taxon>
        <taxon>rosids</taxon>
        <taxon>malvids</taxon>
        <taxon>Malvales</taxon>
        <taxon>Malvaceae</taxon>
        <taxon>Malvoideae</taxon>
        <taxon>Hibiscus</taxon>
    </lineage>
</organism>
<evidence type="ECO:0000313" key="1">
    <source>
        <dbReference type="EMBL" id="KAK8523464.1"/>
    </source>
</evidence>
<keyword evidence="2" id="KW-1185">Reference proteome</keyword>
<proteinExistence type="predicted"/>
<accession>A0ABR2CUL9</accession>
<gene>
    <name evidence="1" type="ORF">V6N12_047984</name>
</gene>
<dbReference type="EMBL" id="JBBPBM010000043">
    <property type="protein sequence ID" value="KAK8523464.1"/>
    <property type="molecule type" value="Genomic_DNA"/>
</dbReference>
<comment type="caution">
    <text evidence="1">The sequence shown here is derived from an EMBL/GenBank/DDBJ whole genome shotgun (WGS) entry which is preliminary data.</text>
</comment>
<protein>
    <submittedName>
        <fullName evidence="1">Uncharacterized protein</fullName>
    </submittedName>
</protein>
<sequence length="187" mass="20776">MRLPRLTESHCSQKNASSDPLFSVPDLTIPRSALKIQTTPFLKLTDLALNWSTGDVGLAQRLCRIESVSFSKSGMFMRAKLASALPARSASCDTCFVAPDLAGSANQSSDDMYQLGMRQYRNAPFYTGNVALDIVEPVNRSMLTGKRSQCLYRFGMHQASTPFINLVAFEAVFRVYLQIVTEVKMVY</sequence>